<dbReference type="SUPFAM" id="SSF56672">
    <property type="entry name" value="DNA/RNA polymerases"/>
    <property type="match status" value="1"/>
</dbReference>
<name>A0A8S9ZZY5_9BILA</name>
<sequence>MSKEKSDTEKYQQYNIRQLGLKLTANSMYGCLGFQQSRFFAKTLASMITAKGRELLLHTKTLVENENFSVIYGDTDSLMINTNTSDFQEAKQIGQKLKQIVNKNYSLLELDIDGIYKRLLLLKKKKYAALSVDWNNENLFKSELKGLDIVRRDWSELAKDIGLEIVNLILSPIDRNKLIERITCVLALQREYLEEGRFPLEKFEILKQLTKDPNDYKDIKSQPHVAIARRLNESKKFRLRQGDIVKYIICTDGTNNPPMQRGYHSSEILDNEQLSVDKNYYLSQQIHPIVMRICEPIAEMDSYKVAEILGLDSSTYRRRVFEFDNNDTLWTNKDDDKIDLSAIFAPFLRK</sequence>
<accession>A0A8S9ZZY5</accession>
<evidence type="ECO:0000256" key="5">
    <source>
        <dbReference type="ARBA" id="ARBA00022932"/>
    </source>
</evidence>
<keyword evidence="5" id="KW-0239">DNA-directed DNA polymerase</keyword>
<dbReference type="GO" id="GO:0000166">
    <property type="term" value="F:nucleotide binding"/>
    <property type="evidence" value="ECO:0007669"/>
    <property type="project" value="InterPro"/>
</dbReference>
<gene>
    <name evidence="7" type="ORF">Mgra_00001807</name>
</gene>
<comment type="caution">
    <text evidence="7">The sequence shown here is derived from an EMBL/GenBank/DDBJ whole genome shotgun (WGS) entry which is preliminary data.</text>
</comment>
<dbReference type="Gene3D" id="3.90.1600.10">
    <property type="entry name" value="Palm domain of DNA polymerase"/>
    <property type="match status" value="1"/>
</dbReference>
<dbReference type="EC" id="2.7.7.7" evidence="2"/>
<keyword evidence="4" id="KW-0548">Nucleotidyltransferase</keyword>
<evidence type="ECO:0000313" key="8">
    <source>
        <dbReference type="Proteomes" id="UP000605970"/>
    </source>
</evidence>
<evidence type="ECO:0000256" key="3">
    <source>
        <dbReference type="ARBA" id="ARBA00022679"/>
    </source>
</evidence>
<keyword evidence="3" id="KW-0808">Transferase</keyword>
<evidence type="ECO:0000256" key="4">
    <source>
        <dbReference type="ARBA" id="ARBA00022695"/>
    </source>
</evidence>
<dbReference type="InterPro" id="IPR006134">
    <property type="entry name" value="DNA-dir_DNA_pol_B_multi_dom"/>
</dbReference>
<dbReference type="GO" id="GO:0003697">
    <property type="term" value="F:single-stranded DNA binding"/>
    <property type="evidence" value="ECO:0007669"/>
    <property type="project" value="TreeGrafter"/>
</dbReference>
<dbReference type="NCBIfam" id="TIGR00592">
    <property type="entry name" value="pol2"/>
    <property type="match status" value="1"/>
</dbReference>
<dbReference type="GO" id="GO:0005658">
    <property type="term" value="C:alpha DNA polymerase:primase complex"/>
    <property type="evidence" value="ECO:0007669"/>
    <property type="project" value="TreeGrafter"/>
</dbReference>
<dbReference type="EMBL" id="JABEBT010000010">
    <property type="protein sequence ID" value="KAF7638725.1"/>
    <property type="molecule type" value="Genomic_DNA"/>
</dbReference>
<protein>
    <recommendedName>
        <fullName evidence="2">DNA-directed DNA polymerase</fullName>
        <ecNumber evidence="2">2.7.7.7</ecNumber>
    </recommendedName>
</protein>
<dbReference type="GO" id="GO:0003682">
    <property type="term" value="F:chromatin binding"/>
    <property type="evidence" value="ECO:0007669"/>
    <property type="project" value="TreeGrafter"/>
</dbReference>
<evidence type="ECO:0000313" key="7">
    <source>
        <dbReference type="EMBL" id="KAF7638725.1"/>
    </source>
</evidence>
<evidence type="ECO:0000256" key="1">
    <source>
        <dbReference type="ARBA" id="ARBA00005755"/>
    </source>
</evidence>
<feature type="domain" description="DNA-directed DNA polymerase family B multifunctional" evidence="6">
    <location>
        <begin position="3"/>
        <end position="297"/>
    </location>
</feature>
<dbReference type="OrthoDB" id="6755010at2759"/>
<evidence type="ECO:0000256" key="2">
    <source>
        <dbReference type="ARBA" id="ARBA00012417"/>
    </source>
</evidence>
<dbReference type="PANTHER" id="PTHR45861">
    <property type="entry name" value="DNA POLYMERASE ALPHA CATALYTIC SUBUNIT"/>
    <property type="match status" value="1"/>
</dbReference>
<dbReference type="GO" id="GO:0003688">
    <property type="term" value="F:DNA replication origin binding"/>
    <property type="evidence" value="ECO:0007669"/>
    <property type="project" value="TreeGrafter"/>
</dbReference>
<dbReference type="Proteomes" id="UP000605970">
    <property type="component" value="Unassembled WGS sequence"/>
</dbReference>
<dbReference type="InterPro" id="IPR042087">
    <property type="entry name" value="DNA_pol_B_thumb"/>
</dbReference>
<dbReference type="InterPro" id="IPR023211">
    <property type="entry name" value="DNA_pol_palm_dom_sf"/>
</dbReference>
<evidence type="ECO:0000259" key="6">
    <source>
        <dbReference type="Pfam" id="PF00136"/>
    </source>
</evidence>
<dbReference type="Gene3D" id="1.10.132.60">
    <property type="entry name" value="DNA polymerase family B, C-terminal domain"/>
    <property type="match status" value="1"/>
</dbReference>
<organism evidence="7 8">
    <name type="scientific">Meloidogyne graminicola</name>
    <dbReference type="NCBI Taxonomy" id="189291"/>
    <lineage>
        <taxon>Eukaryota</taxon>
        <taxon>Metazoa</taxon>
        <taxon>Ecdysozoa</taxon>
        <taxon>Nematoda</taxon>
        <taxon>Chromadorea</taxon>
        <taxon>Rhabditida</taxon>
        <taxon>Tylenchina</taxon>
        <taxon>Tylenchomorpha</taxon>
        <taxon>Tylenchoidea</taxon>
        <taxon>Meloidogynidae</taxon>
        <taxon>Meloidogyninae</taxon>
        <taxon>Meloidogyne</taxon>
    </lineage>
</organism>
<dbReference type="PANTHER" id="PTHR45861:SF1">
    <property type="entry name" value="DNA POLYMERASE ALPHA CATALYTIC SUBUNIT"/>
    <property type="match status" value="1"/>
</dbReference>
<keyword evidence="8" id="KW-1185">Reference proteome</keyword>
<proteinExistence type="inferred from homology"/>
<dbReference type="Pfam" id="PF00136">
    <property type="entry name" value="DNA_pol_B"/>
    <property type="match status" value="1"/>
</dbReference>
<dbReference type="GO" id="GO:0006272">
    <property type="term" value="P:leading strand elongation"/>
    <property type="evidence" value="ECO:0007669"/>
    <property type="project" value="TreeGrafter"/>
</dbReference>
<dbReference type="PRINTS" id="PR00106">
    <property type="entry name" value="DNAPOLB"/>
</dbReference>
<dbReference type="AlphaFoldDB" id="A0A8S9ZZY5"/>
<dbReference type="InterPro" id="IPR006172">
    <property type="entry name" value="DNA-dir_DNA_pol_B"/>
</dbReference>
<dbReference type="InterPro" id="IPR043502">
    <property type="entry name" value="DNA/RNA_pol_sf"/>
</dbReference>
<reference evidence="7" key="1">
    <citation type="journal article" date="2020" name="Ecol. Evol.">
        <title>Genome structure and content of the rice root-knot nematode (Meloidogyne graminicola).</title>
        <authorList>
            <person name="Phan N.T."/>
            <person name="Danchin E.G.J."/>
            <person name="Klopp C."/>
            <person name="Perfus-Barbeoch L."/>
            <person name="Kozlowski D.K."/>
            <person name="Koutsovoulos G.D."/>
            <person name="Lopez-Roques C."/>
            <person name="Bouchez O."/>
            <person name="Zahm M."/>
            <person name="Besnard G."/>
            <person name="Bellafiore S."/>
        </authorList>
    </citation>
    <scope>NUCLEOTIDE SEQUENCE</scope>
    <source>
        <strain evidence="7">VN-18</strain>
    </source>
</reference>
<dbReference type="GO" id="GO:0006273">
    <property type="term" value="P:lagging strand elongation"/>
    <property type="evidence" value="ECO:0007669"/>
    <property type="project" value="TreeGrafter"/>
</dbReference>
<dbReference type="GO" id="GO:0003887">
    <property type="term" value="F:DNA-directed DNA polymerase activity"/>
    <property type="evidence" value="ECO:0007669"/>
    <property type="project" value="UniProtKB-KW"/>
</dbReference>
<dbReference type="InterPro" id="IPR017964">
    <property type="entry name" value="DNA-dir_DNA_pol_B_CS"/>
</dbReference>
<comment type="similarity">
    <text evidence="1">Belongs to the DNA polymerase type-B family.</text>
</comment>
<dbReference type="PROSITE" id="PS00116">
    <property type="entry name" value="DNA_POLYMERASE_B"/>
    <property type="match status" value="1"/>
</dbReference>
<dbReference type="GO" id="GO:1902975">
    <property type="term" value="P:mitotic DNA replication initiation"/>
    <property type="evidence" value="ECO:0007669"/>
    <property type="project" value="TreeGrafter"/>
</dbReference>